<dbReference type="AlphaFoldDB" id="N1QK39"/>
<keyword evidence="1" id="KW-0732">Signal</keyword>
<dbReference type="OMA" id="ATINCVI"/>
<feature type="chain" id="PRO_5004109940" description="Hydrophobin" evidence="1">
    <location>
        <begin position="29"/>
        <end position="205"/>
    </location>
</feature>
<dbReference type="OrthoDB" id="3637047at2759"/>
<dbReference type="eggNOG" id="ENOG502R997">
    <property type="taxonomic scope" value="Eukaryota"/>
</dbReference>
<reference evidence="2 3" key="1">
    <citation type="journal article" date="2012" name="PLoS Pathog.">
        <title>Diverse lifestyles and strategies of plant pathogenesis encoded in the genomes of eighteen Dothideomycetes fungi.</title>
        <authorList>
            <person name="Ohm R.A."/>
            <person name="Feau N."/>
            <person name="Henrissat B."/>
            <person name="Schoch C.L."/>
            <person name="Horwitz B.A."/>
            <person name="Barry K.W."/>
            <person name="Condon B.J."/>
            <person name="Copeland A.C."/>
            <person name="Dhillon B."/>
            <person name="Glaser F."/>
            <person name="Hesse C.N."/>
            <person name="Kosti I."/>
            <person name="LaButti K."/>
            <person name="Lindquist E.A."/>
            <person name="Lucas S."/>
            <person name="Salamov A.A."/>
            <person name="Bradshaw R.E."/>
            <person name="Ciuffetti L."/>
            <person name="Hamelin R.C."/>
            <person name="Kema G.H.J."/>
            <person name="Lawrence C."/>
            <person name="Scott J.A."/>
            <person name="Spatafora J.W."/>
            <person name="Turgeon B.G."/>
            <person name="de Wit P.J.G.M."/>
            <person name="Zhong S."/>
            <person name="Goodwin S.B."/>
            <person name="Grigoriev I.V."/>
        </authorList>
    </citation>
    <scope>NUCLEOTIDE SEQUENCE [LARGE SCALE GENOMIC DNA]</scope>
    <source>
        <strain evidence="2 3">SO2202</strain>
    </source>
</reference>
<feature type="signal peptide" evidence="1">
    <location>
        <begin position="1"/>
        <end position="28"/>
    </location>
</feature>
<keyword evidence="3" id="KW-1185">Reference proteome</keyword>
<evidence type="ECO:0000313" key="2">
    <source>
        <dbReference type="EMBL" id="EMF12180.1"/>
    </source>
</evidence>
<gene>
    <name evidence="2" type="ORF">SEPMUDRAFT_46532</name>
</gene>
<dbReference type="RefSeq" id="XP_016760301.1">
    <property type="nucleotide sequence ID" value="XM_016909000.1"/>
</dbReference>
<organism evidence="2 3">
    <name type="scientific">Sphaerulina musiva (strain SO2202)</name>
    <name type="common">Poplar stem canker fungus</name>
    <name type="synonym">Septoria musiva</name>
    <dbReference type="NCBI Taxonomy" id="692275"/>
    <lineage>
        <taxon>Eukaryota</taxon>
        <taxon>Fungi</taxon>
        <taxon>Dikarya</taxon>
        <taxon>Ascomycota</taxon>
        <taxon>Pezizomycotina</taxon>
        <taxon>Dothideomycetes</taxon>
        <taxon>Dothideomycetidae</taxon>
        <taxon>Mycosphaerellales</taxon>
        <taxon>Mycosphaerellaceae</taxon>
        <taxon>Sphaerulina</taxon>
    </lineage>
</organism>
<protein>
    <recommendedName>
        <fullName evidence="4">Hydrophobin</fullName>
    </recommendedName>
</protein>
<evidence type="ECO:0000256" key="1">
    <source>
        <dbReference type="SAM" id="SignalP"/>
    </source>
</evidence>
<dbReference type="HOGENOM" id="CLU_115969_0_0_1"/>
<dbReference type="GeneID" id="27906137"/>
<accession>N1QK39</accession>
<evidence type="ECO:0008006" key="4">
    <source>
        <dbReference type="Google" id="ProtNLM"/>
    </source>
</evidence>
<evidence type="ECO:0000313" key="3">
    <source>
        <dbReference type="Proteomes" id="UP000016931"/>
    </source>
</evidence>
<sequence>MPNPITTTTTTTASIALLSLLLPSLSLATSISSPQWGSNQQYPPSTPPYCADGGELHCCEITFNGGNSAVVAASDLACYDLTPATINCVIASDPFTNGGGTCSGNYACCQVNDLVPLLGLFCSDPPGGCVGSAEGNGECTDILSNGDGFRFGQCGKNDVRNIRGLLGLSVGDVDIKRREEVVEKREALLEGKRRELVEMVRMGEL</sequence>
<dbReference type="EMBL" id="KB456265">
    <property type="protein sequence ID" value="EMF12180.1"/>
    <property type="molecule type" value="Genomic_DNA"/>
</dbReference>
<name>N1QK39_SPHMS</name>
<dbReference type="Proteomes" id="UP000016931">
    <property type="component" value="Unassembled WGS sequence"/>
</dbReference>
<proteinExistence type="predicted"/>